<proteinExistence type="predicted"/>
<keyword evidence="2" id="KW-1185">Reference proteome</keyword>
<sequence>MQAVKGAWTSYVRKMNKSMKPYKMENYLCQEIDMGMTLEEFAEIVFIEGFVAGEKYGRTLTTGSRKCEHKLN</sequence>
<accession>A0A117MQK6</accession>
<reference evidence="1 2" key="1">
    <citation type="submission" date="2015-10" db="EMBL/GenBank/DDBJ databases">
        <title>Draft Genome Sequence of Chlorobium limicola strain Frasassi Growing under Artificial Lighting in the Frasassi Cave System.</title>
        <authorList>
            <person name="Mansor M."/>
            <person name="Macalady J."/>
        </authorList>
    </citation>
    <scope>NUCLEOTIDE SEQUENCE [LARGE SCALE GENOMIC DNA]</scope>
    <source>
        <strain evidence="1 2">Frasassi</strain>
    </source>
</reference>
<comment type="caution">
    <text evidence="1">The sequence shown here is derived from an EMBL/GenBank/DDBJ whole genome shotgun (WGS) entry which is preliminary data.</text>
</comment>
<gene>
    <name evidence="1" type="ORF">ASB62_04355</name>
</gene>
<name>A0A117MQK6_CHLLI</name>
<dbReference type="Proteomes" id="UP000053937">
    <property type="component" value="Unassembled WGS sequence"/>
</dbReference>
<protein>
    <submittedName>
        <fullName evidence="1">Uncharacterized protein</fullName>
    </submittedName>
</protein>
<dbReference type="EMBL" id="LMBR01000099">
    <property type="protein sequence ID" value="KUL30294.1"/>
    <property type="molecule type" value="Genomic_DNA"/>
</dbReference>
<dbReference type="AlphaFoldDB" id="A0A117MQK6"/>
<evidence type="ECO:0000313" key="1">
    <source>
        <dbReference type="EMBL" id="KUL30294.1"/>
    </source>
</evidence>
<evidence type="ECO:0000313" key="2">
    <source>
        <dbReference type="Proteomes" id="UP000053937"/>
    </source>
</evidence>
<organism evidence="1 2">
    <name type="scientific">Chlorobium limicola</name>
    <dbReference type="NCBI Taxonomy" id="1092"/>
    <lineage>
        <taxon>Bacteria</taxon>
        <taxon>Pseudomonadati</taxon>
        <taxon>Chlorobiota</taxon>
        <taxon>Chlorobiia</taxon>
        <taxon>Chlorobiales</taxon>
        <taxon>Chlorobiaceae</taxon>
        <taxon>Chlorobium/Pelodictyon group</taxon>
        <taxon>Chlorobium</taxon>
    </lineage>
</organism>